<dbReference type="AlphaFoldDB" id="A0AAW4L0Q6"/>
<accession>A0AAW4L0Q6</accession>
<dbReference type="Proteomes" id="UP000811899">
    <property type="component" value="Unassembled WGS sequence"/>
</dbReference>
<protein>
    <recommendedName>
        <fullName evidence="3">YHS domain-containing protein</fullName>
    </recommendedName>
</protein>
<proteinExistence type="predicted"/>
<name>A0AAW4L0Q6_9BACT</name>
<organism evidence="1 2">
    <name type="scientific">Geoanaerobacter pelophilus</name>
    <dbReference type="NCBI Taxonomy" id="60036"/>
    <lineage>
        <taxon>Bacteria</taxon>
        <taxon>Pseudomonadati</taxon>
        <taxon>Thermodesulfobacteriota</taxon>
        <taxon>Desulfuromonadia</taxon>
        <taxon>Geobacterales</taxon>
        <taxon>Geobacteraceae</taxon>
        <taxon>Geoanaerobacter</taxon>
    </lineage>
</organism>
<evidence type="ECO:0008006" key="3">
    <source>
        <dbReference type="Google" id="ProtNLM"/>
    </source>
</evidence>
<evidence type="ECO:0000313" key="1">
    <source>
        <dbReference type="EMBL" id="MBT0663065.1"/>
    </source>
</evidence>
<comment type="caution">
    <text evidence="1">The sequence shown here is derived from an EMBL/GenBank/DDBJ whole genome shotgun (WGS) entry which is preliminary data.</text>
</comment>
<sequence length="31" mass="3694">MHYFCSIRCRKRFQHAPTKFIETIQVLSGVP</sequence>
<dbReference type="EMBL" id="JAHCVJ010000001">
    <property type="protein sequence ID" value="MBT0663065.1"/>
    <property type="molecule type" value="Genomic_DNA"/>
</dbReference>
<reference evidence="1 2" key="1">
    <citation type="submission" date="2021-05" db="EMBL/GenBank/DDBJ databases">
        <title>The draft genome of Geobacter pelophilus DSM 12255.</title>
        <authorList>
            <person name="Xu Z."/>
            <person name="Masuda Y."/>
            <person name="Itoh H."/>
            <person name="Senoo K."/>
        </authorList>
    </citation>
    <scope>NUCLEOTIDE SEQUENCE [LARGE SCALE GENOMIC DNA]</scope>
    <source>
        <strain evidence="1 2">DSM 12255</strain>
    </source>
</reference>
<evidence type="ECO:0000313" key="2">
    <source>
        <dbReference type="Proteomes" id="UP000811899"/>
    </source>
</evidence>
<gene>
    <name evidence="1" type="ORF">KI809_02025</name>
</gene>
<keyword evidence="2" id="KW-1185">Reference proteome</keyword>